<proteinExistence type="predicted"/>
<dbReference type="CDD" id="cd00303">
    <property type="entry name" value="retropepsin_like"/>
    <property type="match status" value="1"/>
</dbReference>
<dbReference type="PANTHER" id="PTHR33240:SF15">
    <property type="entry name" value="GAG-PRO-LIKE PROTEIN"/>
    <property type="match status" value="1"/>
</dbReference>
<dbReference type="PANTHER" id="PTHR33240">
    <property type="entry name" value="OS08G0508500 PROTEIN"/>
    <property type="match status" value="1"/>
</dbReference>
<organism evidence="1 2">
    <name type="scientific">Linum trigynum</name>
    <dbReference type="NCBI Taxonomy" id="586398"/>
    <lineage>
        <taxon>Eukaryota</taxon>
        <taxon>Viridiplantae</taxon>
        <taxon>Streptophyta</taxon>
        <taxon>Embryophyta</taxon>
        <taxon>Tracheophyta</taxon>
        <taxon>Spermatophyta</taxon>
        <taxon>Magnoliopsida</taxon>
        <taxon>eudicotyledons</taxon>
        <taxon>Gunneridae</taxon>
        <taxon>Pentapetalae</taxon>
        <taxon>rosids</taxon>
        <taxon>fabids</taxon>
        <taxon>Malpighiales</taxon>
        <taxon>Linaceae</taxon>
        <taxon>Linum</taxon>
    </lineage>
</organism>
<sequence length="220" mass="24435">MLELWLDPPPLSQIKILSFFYSRDLEDIKYPHDEPLVIEATIANYTAKRVLIDGGSSADLLYYPDFCSLGFRLDWCQPSSVFLLGFSGNQVTIHGILPFHIRIGNGNQAIETLVNFHVVECSSSYNGILERPFLHQSHAIPSTLHLKLKFPTLSGVGCVRGDQAIAKQCCAFSLKDKHVTTIDTREEVARPVPVDLDEEQAVQDGLTIGVSTAWPKEALP</sequence>
<gene>
    <name evidence="1" type="ORF">LTRI10_LOCUS2592</name>
</gene>
<dbReference type="InterPro" id="IPR021109">
    <property type="entry name" value="Peptidase_aspartic_dom_sf"/>
</dbReference>
<dbReference type="Proteomes" id="UP001497516">
    <property type="component" value="Chromosome 1"/>
</dbReference>
<dbReference type="EMBL" id="OZ034813">
    <property type="protein sequence ID" value="CAL1354804.1"/>
    <property type="molecule type" value="Genomic_DNA"/>
</dbReference>
<protein>
    <submittedName>
        <fullName evidence="1">Uncharacterized protein</fullName>
    </submittedName>
</protein>
<dbReference type="Gene3D" id="2.40.70.10">
    <property type="entry name" value="Acid Proteases"/>
    <property type="match status" value="1"/>
</dbReference>
<dbReference type="AlphaFoldDB" id="A0AAV2CE69"/>
<evidence type="ECO:0000313" key="1">
    <source>
        <dbReference type="EMBL" id="CAL1354804.1"/>
    </source>
</evidence>
<accession>A0AAV2CE69</accession>
<evidence type="ECO:0000313" key="2">
    <source>
        <dbReference type="Proteomes" id="UP001497516"/>
    </source>
</evidence>
<name>A0AAV2CE69_9ROSI</name>
<reference evidence="1 2" key="1">
    <citation type="submission" date="2024-04" db="EMBL/GenBank/DDBJ databases">
        <authorList>
            <person name="Fracassetti M."/>
        </authorList>
    </citation>
    <scope>NUCLEOTIDE SEQUENCE [LARGE SCALE GENOMIC DNA]</scope>
</reference>
<keyword evidence="2" id="KW-1185">Reference proteome</keyword>